<dbReference type="AlphaFoldDB" id="A0A1B6C6X3"/>
<evidence type="ECO:0000256" key="3">
    <source>
        <dbReference type="ARBA" id="ARBA00023054"/>
    </source>
</evidence>
<evidence type="ECO:0000259" key="5">
    <source>
        <dbReference type="PROSITE" id="PS50033"/>
    </source>
</evidence>
<dbReference type="InterPro" id="IPR036249">
    <property type="entry name" value="Thioredoxin-like_sf"/>
</dbReference>
<dbReference type="GO" id="GO:0043130">
    <property type="term" value="F:ubiquitin binding"/>
    <property type="evidence" value="ECO:0007669"/>
    <property type="project" value="TreeGrafter"/>
</dbReference>
<evidence type="ECO:0000313" key="7">
    <source>
        <dbReference type="EMBL" id="JAS20725.1"/>
    </source>
</evidence>
<dbReference type="InterPro" id="IPR006577">
    <property type="entry name" value="UAS"/>
</dbReference>
<evidence type="ECO:0000256" key="4">
    <source>
        <dbReference type="SAM" id="Coils"/>
    </source>
</evidence>
<dbReference type="InterPro" id="IPR050730">
    <property type="entry name" value="UBX_domain-protein"/>
</dbReference>
<feature type="domain" description="UBX" evidence="5">
    <location>
        <begin position="356"/>
        <end position="435"/>
    </location>
</feature>
<dbReference type="InterPro" id="IPR029071">
    <property type="entry name" value="Ubiquitin-like_domsf"/>
</dbReference>
<dbReference type="Pfam" id="PF21021">
    <property type="entry name" value="FAF1"/>
    <property type="match status" value="1"/>
</dbReference>
<name>A0A1B6C6X3_9HEMI</name>
<evidence type="ECO:0000256" key="2">
    <source>
        <dbReference type="ARBA" id="ARBA00022490"/>
    </source>
</evidence>
<organism evidence="6">
    <name type="scientific">Clastoptera arizonana</name>
    <name type="common">Arizona spittle bug</name>
    <dbReference type="NCBI Taxonomy" id="38151"/>
    <lineage>
        <taxon>Eukaryota</taxon>
        <taxon>Metazoa</taxon>
        <taxon>Ecdysozoa</taxon>
        <taxon>Arthropoda</taxon>
        <taxon>Hexapoda</taxon>
        <taxon>Insecta</taxon>
        <taxon>Pterygota</taxon>
        <taxon>Neoptera</taxon>
        <taxon>Paraneoptera</taxon>
        <taxon>Hemiptera</taxon>
        <taxon>Auchenorrhyncha</taxon>
        <taxon>Cercopoidea</taxon>
        <taxon>Clastopteridae</taxon>
        <taxon>Clastoptera</taxon>
    </lineage>
</organism>
<dbReference type="CDD" id="cd16120">
    <property type="entry name" value="UBX_UBXN3B"/>
    <property type="match status" value="1"/>
</dbReference>
<dbReference type="PANTHER" id="PTHR23322">
    <property type="entry name" value="FAS-ASSOCIATED PROTEIN"/>
    <property type="match status" value="1"/>
</dbReference>
<dbReference type="PROSITE" id="PS50033">
    <property type="entry name" value="UBX"/>
    <property type="match status" value="1"/>
</dbReference>
<protein>
    <recommendedName>
        <fullName evidence="5">UBX domain-containing protein</fullName>
    </recommendedName>
</protein>
<dbReference type="InterPro" id="IPR049483">
    <property type="entry name" value="FAF1_2-like_UAS"/>
</dbReference>
<feature type="coiled-coil region" evidence="4">
    <location>
        <begin position="317"/>
        <end position="349"/>
    </location>
</feature>
<dbReference type="SMART" id="SM00594">
    <property type="entry name" value="UAS"/>
    <property type="match status" value="1"/>
</dbReference>
<dbReference type="SUPFAM" id="SSF52833">
    <property type="entry name" value="Thioredoxin-like"/>
    <property type="match status" value="1"/>
</dbReference>
<proteinExistence type="predicted"/>
<accession>A0A1B6C6X3</accession>
<dbReference type="Gene3D" id="3.40.30.10">
    <property type="entry name" value="Glutaredoxin"/>
    <property type="match status" value="1"/>
</dbReference>
<dbReference type="GO" id="GO:0036503">
    <property type="term" value="P:ERAD pathway"/>
    <property type="evidence" value="ECO:0007669"/>
    <property type="project" value="TreeGrafter"/>
</dbReference>
<evidence type="ECO:0000256" key="1">
    <source>
        <dbReference type="ARBA" id="ARBA00004496"/>
    </source>
</evidence>
<evidence type="ECO:0000313" key="6">
    <source>
        <dbReference type="EMBL" id="JAS09154.1"/>
    </source>
</evidence>
<dbReference type="Gene3D" id="3.10.20.90">
    <property type="entry name" value="Phosphatidylinositol 3-kinase Catalytic Subunit, Chain A, domain 1"/>
    <property type="match status" value="1"/>
</dbReference>
<dbReference type="Pfam" id="PF22566">
    <property type="entry name" value="UBA_8"/>
    <property type="match status" value="1"/>
</dbReference>
<keyword evidence="2" id="KW-0963">Cytoplasm</keyword>
<dbReference type="CDD" id="cd22249">
    <property type="entry name" value="UDM1_RNF168_RNF169-like"/>
    <property type="match status" value="1"/>
</dbReference>
<keyword evidence="3 4" id="KW-0175">Coiled coil</keyword>
<reference evidence="6" key="1">
    <citation type="submission" date="2015-12" db="EMBL/GenBank/DDBJ databases">
        <title>De novo transcriptome assembly of four potential Pierce s Disease insect vectors from Arizona vineyards.</title>
        <authorList>
            <person name="Tassone E.E."/>
        </authorList>
    </citation>
    <scope>NUCLEOTIDE SEQUENCE</scope>
</reference>
<gene>
    <name evidence="7" type="ORF">g.25751</name>
    <name evidence="6" type="ORF">g.25752</name>
</gene>
<dbReference type="GO" id="GO:0005783">
    <property type="term" value="C:endoplasmic reticulum"/>
    <property type="evidence" value="ECO:0007669"/>
    <property type="project" value="TreeGrafter"/>
</dbReference>
<dbReference type="SMART" id="SM00166">
    <property type="entry name" value="UBX"/>
    <property type="match status" value="1"/>
</dbReference>
<comment type="subcellular location">
    <subcellularLocation>
        <location evidence="1">Cytoplasm</location>
    </subcellularLocation>
</comment>
<sequence length="440" mass="51146">MDNHDMGLTQDQTDKVLQLQDLTGIDNMAVCRDVLQRHNWDLEAAVQDQLNIREGRPTVFASEHAPPMVVTDAISQHVFISPPSQNLNRWGGTIGYIVSFVFHICYDTLSSIFRITYRWFWYNPRRQVTNPVGDVMNFINYFNATFGNRHPVFYQGSYSQVLNDAKQELKFLLVYLHKDNNTDCNNFCRTILGNPAVIDYINTNMLFWACSISSGEGFRVSQALRESSYPFLGLIVLKESRMTIVFRQEGPVEPAQLIRRLQSVIEKNEASIIAARADRMERSFNQSLRLQQDEAYMQSLIADQEKERLRCQELQRLEGEEEKKRQLEIEEQERKQKILEEKEATLERVPSEPPSDHPQTVRLLFKMPDGSRLERRFLNSHQIKDVYNFIFCYPGSPDKFEIATNFPKRTLDCEGDKKFITLKDAGLNKGEVLFIYDLES</sequence>
<dbReference type="SUPFAM" id="SSF54236">
    <property type="entry name" value="Ubiquitin-like"/>
    <property type="match status" value="1"/>
</dbReference>
<dbReference type="InterPro" id="IPR001012">
    <property type="entry name" value="UBX_dom"/>
</dbReference>
<dbReference type="EMBL" id="GEDC01016573">
    <property type="protein sequence ID" value="JAS20725.1"/>
    <property type="molecule type" value="Transcribed_RNA"/>
</dbReference>
<dbReference type="EMBL" id="GEDC01028144">
    <property type="protein sequence ID" value="JAS09154.1"/>
    <property type="molecule type" value="Transcribed_RNA"/>
</dbReference>
<dbReference type="Pfam" id="PF00789">
    <property type="entry name" value="UBX"/>
    <property type="match status" value="1"/>
</dbReference>
<dbReference type="InterPro" id="IPR054109">
    <property type="entry name" value="UBA_8"/>
</dbReference>
<dbReference type="PANTHER" id="PTHR23322:SF1">
    <property type="entry name" value="FAS-ASSOCIATED FACTOR 2"/>
    <property type="match status" value="1"/>
</dbReference>
<dbReference type="Gene3D" id="1.10.8.10">
    <property type="entry name" value="DNA helicase RuvA subunit, C-terminal domain"/>
    <property type="match status" value="1"/>
</dbReference>